<gene>
    <name evidence="2" type="ORF">PDE_01038</name>
</gene>
<feature type="compositionally biased region" description="Polar residues" evidence="1">
    <location>
        <begin position="1"/>
        <end position="16"/>
    </location>
</feature>
<organism evidence="2 3">
    <name type="scientific">Penicillium oxalicum (strain 114-2 / CGMCC 5302)</name>
    <name type="common">Penicillium decumbens</name>
    <dbReference type="NCBI Taxonomy" id="933388"/>
    <lineage>
        <taxon>Eukaryota</taxon>
        <taxon>Fungi</taxon>
        <taxon>Dikarya</taxon>
        <taxon>Ascomycota</taxon>
        <taxon>Pezizomycotina</taxon>
        <taxon>Eurotiomycetes</taxon>
        <taxon>Eurotiomycetidae</taxon>
        <taxon>Eurotiales</taxon>
        <taxon>Aspergillaceae</taxon>
        <taxon>Penicillium</taxon>
    </lineage>
</organism>
<feature type="region of interest" description="Disordered" evidence="1">
    <location>
        <begin position="1"/>
        <end position="88"/>
    </location>
</feature>
<dbReference type="eggNOG" id="ENOG502SQDE">
    <property type="taxonomic scope" value="Eukaryota"/>
</dbReference>
<feature type="compositionally biased region" description="Pro residues" evidence="1">
    <location>
        <begin position="26"/>
        <end position="35"/>
    </location>
</feature>
<dbReference type="HOGENOM" id="CLU_076636_1_0_1"/>
<dbReference type="PhylomeDB" id="S8AW45"/>
<reference evidence="2 3" key="1">
    <citation type="journal article" date="2013" name="PLoS ONE">
        <title>Genomic and secretomic analyses reveal unique features of the lignocellulolytic enzyme system of Penicillium decumbens.</title>
        <authorList>
            <person name="Liu G."/>
            <person name="Zhang L."/>
            <person name="Wei X."/>
            <person name="Zou G."/>
            <person name="Qin Y."/>
            <person name="Ma L."/>
            <person name="Li J."/>
            <person name="Zheng H."/>
            <person name="Wang S."/>
            <person name="Wang C."/>
            <person name="Xun L."/>
            <person name="Zhao G.-P."/>
            <person name="Zhou Z."/>
            <person name="Qu Y."/>
        </authorList>
    </citation>
    <scope>NUCLEOTIDE SEQUENCE [LARGE SCALE GENOMIC DNA]</scope>
    <source>
        <strain evidence="3">114-2 / CGMCC 5302</strain>
    </source>
</reference>
<sequence>MTQPSVRRNLFHQTLSRRPASTGPATMPPPPPPPATQSYSHSHSHFHPHLNPHPSSGHIPSMPPPSYPRGANMHSHDHSTGTGITTSRAAVHRLKHSSTETSRTIKMAPDNREIVVRDKNGGYKLEVPRLPPQALVSETGDGEELDDLDAGGSGNGEIAFGAELSGVDKEKFEAALVEMVIRHRNRQSTGEPDEIFNIVQESLRKKVAALDDDNWMFEPETDVRS</sequence>
<proteinExistence type="predicted"/>
<dbReference type="OrthoDB" id="4188844at2759"/>
<evidence type="ECO:0000256" key="1">
    <source>
        <dbReference type="SAM" id="MobiDB-lite"/>
    </source>
</evidence>
<protein>
    <submittedName>
        <fullName evidence="2">Uncharacterized protein</fullName>
    </submittedName>
</protein>
<accession>S8AW45</accession>
<dbReference type="EMBL" id="KB644408">
    <property type="protein sequence ID" value="EPS26102.1"/>
    <property type="molecule type" value="Genomic_DNA"/>
</dbReference>
<dbReference type="AlphaFoldDB" id="S8AW45"/>
<evidence type="ECO:0000313" key="2">
    <source>
        <dbReference type="EMBL" id="EPS26102.1"/>
    </source>
</evidence>
<evidence type="ECO:0000313" key="3">
    <source>
        <dbReference type="Proteomes" id="UP000019376"/>
    </source>
</evidence>
<keyword evidence="3" id="KW-1185">Reference proteome</keyword>
<name>S8AW45_PENO1</name>
<dbReference type="Proteomes" id="UP000019376">
    <property type="component" value="Unassembled WGS sequence"/>
</dbReference>